<evidence type="ECO:0000256" key="2">
    <source>
        <dbReference type="ARBA" id="ARBA00007613"/>
    </source>
</evidence>
<comment type="caution">
    <text evidence="9">The sequence shown here is derived from an EMBL/GenBank/DDBJ whole genome shotgun (WGS) entry which is preliminary data.</text>
</comment>
<comment type="similarity">
    <text evidence="2">Belongs to the outer membrane factor (OMF) (TC 1.B.17) family.</text>
</comment>
<dbReference type="PANTHER" id="PTHR30026">
    <property type="entry name" value="OUTER MEMBRANE PROTEIN TOLC"/>
    <property type="match status" value="1"/>
</dbReference>
<evidence type="ECO:0000313" key="9">
    <source>
        <dbReference type="EMBL" id="MFC5191919.1"/>
    </source>
</evidence>
<dbReference type="PANTHER" id="PTHR30026:SF20">
    <property type="entry name" value="OUTER MEMBRANE PROTEIN TOLC"/>
    <property type="match status" value="1"/>
</dbReference>
<evidence type="ECO:0000313" key="10">
    <source>
        <dbReference type="Proteomes" id="UP001596163"/>
    </source>
</evidence>
<evidence type="ECO:0000256" key="7">
    <source>
        <dbReference type="ARBA" id="ARBA00023237"/>
    </source>
</evidence>
<sequence length="446" mass="50979">MSTQYLHRFLFALLVLYLSGLPVHAQNQVLTSLEEVLRFAQVHSPQPKIRQMQSVQQDHATKISRAELFPSLRAYGTWDNYLQLPVQLLPSEAVGGEPGTFTEIRFGTKYQLSLGLEASLPLFDFELWNKVKADRLRSQATLQDLAAQQQAWSEEIARAYFQLLLHRESLLLAEERFHLSDSIFRLASLTYQAGEMEPLPYQRIKATAQAAQNAHIKQKKQEELAHATLLRLIGSTAGEVEFTERFKWSPSVNQEVDYVLSALPEWKKADLEVAGSEQAWKQSRASHLPKLTATGRFYQQTLANNFNLSGASSFEVGVVGLSLNWNLFQGNLKRLKTKTAYLDWQIAKEQQRHIQQVLSEEQSRLQSEWINNHRVVQGFDPLLKLYADNFRLAGLQWAAGIIPADELLQVEKEWLEQQQEYLVALADLFTSQALLVIRNQTYSENP</sequence>
<dbReference type="InterPro" id="IPR051906">
    <property type="entry name" value="TolC-like"/>
</dbReference>
<proteinExistence type="inferred from homology"/>
<evidence type="ECO:0000256" key="8">
    <source>
        <dbReference type="SAM" id="SignalP"/>
    </source>
</evidence>
<comment type="subcellular location">
    <subcellularLocation>
        <location evidence="1">Cell outer membrane</location>
    </subcellularLocation>
</comment>
<keyword evidence="4" id="KW-1134">Transmembrane beta strand</keyword>
<accession>A0ABW0BVJ2</accession>
<evidence type="ECO:0000256" key="5">
    <source>
        <dbReference type="ARBA" id="ARBA00022692"/>
    </source>
</evidence>
<feature type="signal peptide" evidence="8">
    <location>
        <begin position="1"/>
        <end position="25"/>
    </location>
</feature>
<keyword evidence="7" id="KW-0998">Cell outer membrane</keyword>
<dbReference type="Gene3D" id="1.20.1600.10">
    <property type="entry name" value="Outer membrane efflux proteins (OEP)"/>
    <property type="match status" value="1"/>
</dbReference>
<keyword evidence="5" id="KW-0812">Transmembrane</keyword>
<keyword evidence="6" id="KW-0472">Membrane</keyword>
<dbReference type="EMBL" id="JBHSKS010000005">
    <property type="protein sequence ID" value="MFC5191919.1"/>
    <property type="molecule type" value="Genomic_DNA"/>
</dbReference>
<gene>
    <name evidence="9" type="ORF">ACFPIK_09080</name>
</gene>
<feature type="chain" id="PRO_5046556886" evidence="8">
    <location>
        <begin position="26"/>
        <end position="446"/>
    </location>
</feature>
<name>A0ABW0BVJ2_9BACT</name>
<dbReference type="SUPFAM" id="SSF56954">
    <property type="entry name" value="Outer membrane efflux proteins (OEP)"/>
    <property type="match status" value="1"/>
</dbReference>
<protein>
    <submittedName>
        <fullName evidence="9">TolC family protein</fullName>
    </submittedName>
</protein>
<keyword evidence="8" id="KW-0732">Signal</keyword>
<dbReference type="InterPro" id="IPR003423">
    <property type="entry name" value="OMP_efflux"/>
</dbReference>
<organism evidence="9 10">
    <name type="scientific">Algoriphagus aquatilis</name>
    <dbReference type="NCBI Taxonomy" id="490186"/>
    <lineage>
        <taxon>Bacteria</taxon>
        <taxon>Pseudomonadati</taxon>
        <taxon>Bacteroidota</taxon>
        <taxon>Cytophagia</taxon>
        <taxon>Cytophagales</taxon>
        <taxon>Cyclobacteriaceae</taxon>
        <taxon>Algoriphagus</taxon>
    </lineage>
</organism>
<evidence type="ECO:0000256" key="3">
    <source>
        <dbReference type="ARBA" id="ARBA00022448"/>
    </source>
</evidence>
<keyword evidence="10" id="KW-1185">Reference proteome</keyword>
<dbReference type="Pfam" id="PF02321">
    <property type="entry name" value="OEP"/>
    <property type="match status" value="2"/>
</dbReference>
<evidence type="ECO:0000256" key="1">
    <source>
        <dbReference type="ARBA" id="ARBA00004442"/>
    </source>
</evidence>
<reference evidence="10" key="1">
    <citation type="journal article" date="2019" name="Int. J. Syst. Evol. Microbiol.">
        <title>The Global Catalogue of Microorganisms (GCM) 10K type strain sequencing project: providing services to taxonomists for standard genome sequencing and annotation.</title>
        <authorList>
            <consortium name="The Broad Institute Genomics Platform"/>
            <consortium name="The Broad Institute Genome Sequencing Center for Infectious Disease"/>
            <person name="Wu L."/>
            <person name="Ma J."/>
        </authorList>
    </citation>
    <scope>NUCLEOTIDE SEQUENCE [LARGE SCALE GENOMIC DNA]</scope>
    <source>
        <strain evidence="10">CGMCC 1.7030</strain>
    </source>
</reference>
<keyword evidence="3" id="KW-0813">Transport</keyword>
<dbReference type="Proteomes" id="UP001596163">
    <property type="component" value="Unassembled WGS sequence"/>
</dbReference>
<evidence type="ECO:0000256" key="4">
    <source>
        <dbReference type="ARBA" id="ARBA00022452"/>
    </source>
</evidence>
<dbReference type="RefSeq" id="WP_377914415.1">
    <property type="nucleotide sequence ID" value="NZ_JBHSKS010000005.1"/>
</dbReference>
<evidence type="ECO:0000256" key="6">
    <source>
        <dbReference type="ARBA" id="ARBA00023136"/>
    </source>
</evidence>